<gene>
    <name evidence="2" type="ORF">ACFOKA_13480</name>
</gene>
<dbReference type="Proteomes" id="UP001595444">
    <property type="component" value="Unassembled WGS sequence"/>
</dbReference>
<organism evidence="2 3">
    <name type="scientific">Kordiimonas pumila</name>
    <dbReference type="NCBI Taxonomy" id="2161677"/>
    <lineage>
        <taxon>Bacteria</taxon>
        <taxon>Pseudomonadati</taxon>
        <taxon>Pseudomonadota</taxon>
        <taxon>Alphaproteobacteria</taxon>
        <taxon>Kordiimonadales</taxon>
        <taxon>Kordiimonadaceae</taxon>
        <taxon>Kordiimonas</taxon>
    </lineage>
</organism>
<evidence type="ECO:0000256" key="1">
    <source>
        <dbReference type="SAM" id="SignalP"/>
    </source>
</evidence>
<evidence type="ECO:0008006" key="4">
    <source>
        <dbReference type="Google" id="ProtNLM"/>
    </source>
</evidence>
<dbReference type="RefSeq" id="WP_194213446.1">
    <property type="nucleotide sequence ID" value="NZ_CP061205.1"/>
</dbReference>
<evidence type="ECO:0000313" key="3">
    <source>
        <dbReference type="Proteomes" id="UP001595444"/>
    </source>
</evidence>
<dbReference type="EMBL" id="JBHRSL010000010">
    <property type="protein sequence ID" value="MFC3052921.1"/>
    <property type="molecule type" value="Genomic_DNA"/>
</dbReference>
<proteinExistence type="predicted"/>
<keyword evidence="1" id="KW-0732">Signal</keyword>
<keyword evidence="3" id="KW-1185">Reference proteome</keyword>
<evidence type="ECO:0000313" key="2">
    <source>
        <dbReference type="EMBL" id="MFC3052921.1"/>
    </source>
</evidence>
<feature type="signal peptide" evidence="1">
    <location>
        <begin position="1"/>
        <end position="22"/>
    </location>
</feature>
<feature type="chain" id="PRO_5045966123" description="DUF4142 domain-containing protein" evidence="1">
    <location>
        <begin position="23"/>
        <end position="193"/>
    </location>
</feature>
<comment type="caution">
    <text evidence="2">The sequence shown here is derived from an EMBL/GenBank/DDBJ whole genome shotgun (WGS) entry which is preliminary data.</text>
</comment>
<reference evidence="3" key="1">
    <citation type="journal article" date="2019" name="Int. J. Syst. Evol. Microbiol.">
        <title>The Global Catalogue of Microorganisms (GCM) 10K type strain sequencing project: providing services to taxonomists for standard genome sequencing and annotation.</title>
        <authorList>
            <consortium name="The Broad Institute Genomics Platform"/>
            <consortium name="The Broad Institute Genome Sequencing Center for Infectious Disease"/>
            <person name="Wu L."/>
            <person name="Ma J."/>
        </authorList>
    </citation>
    <scope>NUCLEOTIDE SEQUENCE [LARGE SCALE GENOMIC DNA]</scope>
    <source>
        <strain evidence="3">KCTC 62164</strain>
    </source>
</reference>
<sequence>MKPTRLILCLLCLFTIWGPVHAQSDATERKRPSPLDARGGIPIPKNLNDLKNISLTYWLKFRKTNQQLYNYINEAAEFHAYLNVCKRHELHISMDLIVRQANINLQAAIPAHYDEPEFGLLDPLSKEDQQAYLDDMSSDLYAFEYGYRVALLDEKVAKADETSKVFCETIQEEYYKKYVALLATARRNLANKQ</sequence>
<name>A0ABV7D7L1_9PROT</name>
<protein>
    <recommendedName>
        <fullName evidence="4">DUF4142 domain-containing protein</fullName>
    </recommendedName>
</protein>
<accession>A0ABV7D7L1</accession>